<protein>
    <recommendedName>
        <fullName evidence="2">histidine kinase</fullName>
        <ecNumber evidence="2">2.7.13.3</ecNumber>
    </recommendedName>
</protein>
<keyword evidence="3" id="KW-0597">Phosphoprotein</keyword>
<feature type="domain" description="Histidine kinase/HSP90-like ATPase" evidence="7">
    <location>
        <begin position="750"/>
        <end position="862"/>
    </location>
</feature>
<keyword evidence="4" id="KW-0808">Transferase</keyword>
<dbReference type="CDD" id="cd00130">
    <property type="entry name" value="PAS"/>
    <property type="match status" value="3"/>
</dbReference>
<evidence type="ECO:0000313" key="9">
    <source>
        <dbReference type="EMBL" id="UTW03316.1"/>
    </source>
</evidence>
<evidence type="ECO:0000259" key="7">
    <source>
        <dbReference type="SMART" id="SM00387"/>
    </source>
</evidence>
<dbReference type="PANTHER" id="PTHR43047:SF72">
    <property type="entry name" value="OSMOSENSING HISTIDINE PROTEIN KINASE SLN1"/>
    <property type="match status" value="1"/>
</dbReference>
<dbReference type="SMART" id="SM00387">
    <property type="entry name" value="HATPase_c"/>
    <property type="match status" value="1"/>
</dbReference>
<dbReference type="PANTHER" id="PTHR43047">
    <property type="entry name" value="TWO-COMPONENT HISTIDINE PROTEIN KINASE"/>
    <property type="match status" value="1"/>
</dbReference>
<dbReference type="Pfam" id="PF13426">
    <property type="entry name" value="PAS_9"/>
    <property type="match status" value="2"/>
</dbReference>
<feature type="domain" description="PAS" evidence="6">
    <location>
        <begin position="506"/>
        <end position="571"/>
    </location>
</feature>
<dbReference type="Gene3D" id="3.30.450.20">
    <property type="entry name" value="PAS domain"/>
    <property type="match status" value="3"/>
</dbReference>
<dbReference type="EMBL" id="CP073344">
    <property type="protein sequence ID" value="UTW03316.1"/>
    <property type="molecule type" value="Genomic_DNA"/>
</dbReference>
<evidence type="ECO:0000256" key="4">
    <source>
        <dbReference type="ARBA" id="ARBA00022679"/>
    </source>
</evidence>
<reference evidence="9" key="1">
    <citation type="submission" date="2021-04" db="EMBL/GenBank/DDBJ databases">
        <title>Oceanospirillales bacteria with DddD are important DMSP degraders in coastal seawater.</title>
        <authorList>
            <person name="Liu J."/>
        </authorList>
    </citation>
    <scope>NUCLEOTIDE SEQUENCE</scope>
    <source>
        <strain evidence="9">GY6</strain>
    </source>
</reference>
<dbReference type="InterPro" id="IPR036890">
    <property type="entry name" value="HATPase_C_sf"/>
</dbReference>
<dbReference type="SMART" id="SM00091">
    <property type="entry name" value="PAS"/>
    <property type="match status" value="2"/>
</dbReference>
<dbReference type="InterPro" id="IPR003594">
    <property type="entry name" value="HATPase_dom"/>
</dbReference>
<dbReference type="Pfam" id="PF08447">
    <property type="entry name" value="PAS_3"/>
    <property type="match status" value="1"/>
</dbReference>
<keyword evidence="5" id="KW-0418">Kinase</keyword>
<sequence length="886" mass="99639">MKHNQLLFIGNFQRQPEYNFIRALSPGIRILSCTDLTQLPESLDASIITSVRWLETLSKPDRKRLTQSAQTCSQWIGISDTGLKRDAMLHWLEAGVNHLLPAEFEQPLCRLLSHSQPASEAEQTVVLLIAGSKQTTRKYAALLKKHNIHSVTVTRNSNIDVSLHNATSDLIIAIDGFGINQVRILKSQPHANALPVIYLTDNSPDTLCLPDAYADIPIDQAESLLPGILRKFQQDKTQQQIDTPDSQYLNAIQRLTQVLGQHAIISATDRAGKITYINDNFRSLSGYTESDLIGRSHSFVKSGHHSRQFYKSLWQTLKNGKVWHGVICNRNKSQQLYWTYSRILPLQSSNGRIRQYICISSDISSTQHDRSQRQQFDQLVTNYQDHTGLAPWVLDIKRQKICWSMLAASVLGVNNVNLPLTSRQLLDMIHPDDRTHIKEALSAAMTSGTQLDAEFRITPENSSERWFCVKGLTICDRDGKPIHIQGILEDIHVQKVAEEKISHSLKLFRQMFNTSDCCIAISDHLGKIVFINPAYTRVMGYTPAEVIGRNCRELLSCDAVLATELVEMLLREKNNWKGTTRRRRKDGSEFISLNQAGPIYNESGTISHLYTTFTDVTLELKNQQELTRAKAAAEQANRTKSEFLSRMSHELRTPMNSILGFAQLLQQNPQLPPGGHQDVTEILKAGNHLLQLINDLLDLSKIESGRISLAFEPVSLIDIIAECTALLRPMAETRHISLQSEDFEEYRLFSDRLRLKQVILNLLTNAINYSPPGEAVKINSSASNNGRVRVEFIDHGPGIPASQIDELFIPFKRLDQTSAKVEGSGIGLTISQELIELMGGQVGVSSQPGKGSAFWFELPADPDRHQDRQHQTATLTDKIDTLFDKM</sequence>
<feature type="domain" description="Signal transduction histidine kinase dimerisation/phosphoacceptor" evidence="8">
    <location>
        <begin position="639"/>
        <end position="705"/>
    </location>
</feature>
<dbReference type="SMART" id="SM00086">
    <property type="entry name" value="PAC"/>
    <property type="match status" value="3"/>
</dbReference>
<dbReference type="InterPro" id="IPR013655">
    <property type="entry name" value="PAS_fold_3"/>
</dbReference>
<dbReference type="Gene3D" id="3.30.565.10">
    <property type="entry name" value="Histidine kinase-like ATPase, C-terminal domain"/>
    <property type="match status" value="1"/>
</dbReference>
<evidence type="ECO:0000313" key="10">
    <source>
        <dbReference type="Proteomes" id="UP001059950"/>
    </source>
</evidence>
<dbReference type="Pfam" id="PF00512">
    <property type="entry name" value="HisKA"/>
    <property type="match status" value="1"/>
</dbReference>
<dbReference type="SMART" id="SM00388">
    <property type="entry name" value="HisKA"/>
    <property type="match status" value="1"/>
</dbReference>
<dbReference type="SUPFAM" id="SSF47384">
    <property type="entry name" value="Homodimeric domain of signal transducing histidine kinase"/>
    <property type="match status" value="1"/>
</dbReference>
<evidence type="ECO:0000259" key="8">
    <source>
        <dbReference type="SMART" id="SM00388"/>
    </source>
</evidence>
<dbReference type="InterPro" id="IPR001610">
    <property type="entry name" value="PAC"/>
</dbReference>
<evidence type="ECO:0000256" key="3">
    <source>
        <dbReference type="ARBA" id="ARBA00022553"/>
    </source>
</evidence>
<keyword evidence="10" id="KW-1185">Reference proteome</keyword>
<evidence type="ECO:0000259" key="6">
    <source>
        <dbReference type="SMART" id="SM00091"/>
    </source>
</evidence>
<dbReference type="InterPro" id="IPR003661">
    <property type="entry name" value="HisK_dim/P_dom"/>
</dbReference>
<feature type="domain" description="PAS" evidence="6">
    <location>
        <begin position="252"/>
        <end position="318"/>
    </location>
</feature>
<dbReference type="InterPro" id="IPR004358">
    <property type="entry name" value="Sig_transdc_His_kin-like_C"/>
</dbReference>
<dbReference type="EC" id="2.7.13.3" evidence="2"/>
<dbReference type="Pfam" id="PF02518">
    <property type="entry name" value="HATPase_c"/>
    <property type="match status" value="1"/>
</dbReference>
<proteinExistence type="predicted"/>
<dbReference type="SUPFAM" id="SSF55874">
    <property type="entry name" value="ATPase domain of HSP90 chaperone/DNA topoisomerase II/histidine kinase"/>
    <property type="match status" value="1"/>
</dbReference>
<dbReference type="PRINTS" id="PR00344">
    <property type="entry name" value="BCTRLSENSOR"/>
</dbReference>
<evidence type="ECO:0000256" key="5">
    <source>
        <dbReference type="ARBA" id="ARBA00022777"/>
    </source>
</evidence>
<name>A0ABY5GTK8_9GAMM</name>
<evidence type="ECO:0000256" key="2">
    <source>
        <dbReference type="ARBA" id="ARBA00012438"/>
    </source>
</evidence>
<gene>
    <name evidence="9" type="ORF">KDX31_18690</name>
</gene>
<accession>A0ABY5GTK8</accession>
<dbReference type="InterPro" id="IPR036097">
    <property type="entry name" value="HisK_dim/P_sf"/>
</dbReference>
<dbReference type="InterPro" id="IPR035965">
    <property type="entry name" value="PAS-like_dom_sf"/>
</dbReference>
<dbReference type="SUPFAM" id="SSF55785">
    <property type="entry name" value="PYP-like sensor domain (PAS domain)"/>
    <property type="match status" value="3"/>
</dbReference>
<dbReference type="Proteomes" id="UP001059950">
    <property type="component" value="Chromosome"/>
</dbReference>
<dbReference type="NCBIfam" id="TIGR00229">
    <property type="entry name" value="sensory_box"/>
    <property type="match status" value="2"/>
</dbReference>
<comment type="catalytic activity">
    <reaction evidence="1">
        <text>ATP + protein L-histidine = ADP + protein N-phospho-L-histidine.</text>
        <dbReference type="EC" id="2.7.13.3"/>
    </reaction>
</comment>
<organism evidence="9 10">
    <name type="scientific">Amphritea atlantica</name>
    <dbReference type="NCBI Taxonomy" id="355243"/>
    <lineage>
        <taxon>Bacteria</taxon>
        <taxon>Pseudomonadati</taxon>
        <taxon>Pseudomonadota</taxon>
        <taxon>Gammaproteobacteria</taxon>
        <taxon>Oceanospirillales</taxon>
        <taxon>Oceanospirillaceae</taxon>
        <taxon>Amphritea</taxon>
    </lineage>
</organism>
<dbReference type="InterPro" id="IPR000014">
    <property type="entry name" value="PAS"/>
</dbReference>
<dbReference type="Gene3D" id="1.10.287.130">
    <property type="match status" value="1"/>
</dbReference>
<evidence type="ECO:0000256" key="1">
    <source>
        <dbReference type="ARBA" id="ARBA00000085"/>
    </source>
</evidence>
<dbReference type="CDD" id="cd00082">
    <property type="entry name" value="HisKA"/>
    <property type="match status" value="1"/>
</dbReference>